<dbReference type="RefSeq" id="WP_011369119.1">
    <property type="nucleotide sequence ID" value="NZ_FNBX01000032.1"/>
</dbReference>
<feature type="compositionally biased region" description="Basic and acidic residues" evidence="1">
    <location>
        <begin position="55"/>
        <end position="69"/>
    </location>
</feature>
<gene>
    <name evidence="2" type="ORF">SAMN05192586_1324</name>
</gene>
<evidence type="ECO:0008006" key="4">
    <source>
        <dbReference type="Google" id="ProtNLM"/>
    </source>
</evidence>
<name>A0A1G7R8F4_9BACT</name>
<dbReference type="Pfam" id="PF09954">
    <property type="entry name" value="DUF2188"/>
    <property type="match status" value="1"/>
</dbReference>
<dbReference type="Proteomes" id="UP000199355">
    <property type="component" value="Unassembled WGS sequence"/>
</dbReference>
<evidence type="ECO:0000313" key="2">
    <source>
        <dbReference type="EMBL" id="SDG07042.1"/>
    </source>
</evidence>
<dbReference type="AlphaFoldDB" id="A0A1G7R8F4"/>
<evidence type="ECO:0000256" key="1">
    <source>
        <dbReference type="SAM" id="MobiDB-lite"/>
    </source>
</evidence>
<reference evidence="3" key="1">
    <citation type="submission" date="2016-10" db="EMBL/GenBank/DDBJ databases">
        <authorList>
            <person name="Varghese N."/>
            <person name="Submissions S."/>
        </authorList>
    </citation>
    <scope>NUCLEOTIDE SEQUENCE [LARGE SCALE GENOMIC DNA]</scope>
    <source>
        <strain evidence="3">KHC7</strain>
    </source>
</reference>
<proteinExistence type="predicted"/>
<dbReference type="STRING" id="571438.SAMN05192586_1324"/>
<protein>
    <recommendedName>
        <fullName evidence="4">DUF2188 domain-containing protein</fullName>
    </recommendedName>
</protein>
<feature type="compositionally biased region" description="Basic and acidic residues" evidence="1">
    <location>
        <begin position="18"/>
        <end position="43"/>
    </location>
</feature>
<accession>A0A1G7R8F4</accession>
<organism evidence="2 3">
    <name type="scientific">Desulfovibrio legallii</name>
    <dbReference type="NCBI Taxonomy" id="571438"/>
    <lineage>
        <taxon>Bacteria</taxon>
        <taxon>Pseudomonadati</taxon>
        <taxon>Thermodesulfobacteriota</taxon>
        <taxon>Desulfovibrionia</taxon>
        <taxon>Desulfovibrionales</taxon>
        <taxon>Desulfovibrionaceae</taxon>
        <taxon>Desulfovibrio</taxon>
    </lineage>
</organism>
<evidence type="ECO:0000313" key="3">
    <source>
        <dbReference type="Proteomes" id="UP000199355"/>
    </source>
</evidence>
<dbReference type="OrthoDB" id="8858565at2"/>
<sequence length="77" mass="8366">MPKKPGSHHVVPNADGGWDVKKDGATRSSGHFDKKQDAVDAGRKISQNQGTEFYIHGKDGKIQNKDSHGNDPYPPKG</sequence>
<dbReference type="InterPro" id="IPR018691">
    <property type="entry name" value="DUF2188"/>
</dbReference>
<dbReference type="EMBL" id="FNBX01000032">
    <property type="protein sequence ID" value="SDG07042.1"/>
    <property type="molecule type" value="Genomic_DNA"/>
</dbReference>
<feature type="region of interest" description="Disordered" evidence="1">
    <location>
        <begin position="1"/>
        <end position="77"/>
    </location>
</feature>
<keyword evidence="3" id="KW-1185">Reference proteome</keyword>